<accession>A0A4Y2QTF9</accession>
<name>A0A4Y2QTF9_ARAVE</name>
<comment type="caution">
    <text evidence="1">The sequence shown here is derived from an EMBL/GenBank/DDBJ whole genome shotgun (WGS) entry which is preliminary data.</text>
</comment>
<evidence type="ECO:0000313" key="1">
    <source>
        <dbReference type="EMBL" id="GBN66526.1"/>
    </source>
</evidence>
<dbReference type="AlphaFoldDB" id="A0A4Y2QTF9"/>
<evidence type="ECO:0000313" key="2">
    <source>
        <dbReference type="Proteomes" id="UP000499080"/>
    </source>
</evidence>
<dbReference type="Proteomes" id="UP000499080">
    <property type="component" value="Unassembled WGS sequence"/>
</dbReference>
<organism evidence="1 2">
    <name type="scientific">Araneus ventricosus</name>
    <name type="common">Orbweaver spider</name>
    <name type="synonym">Epeira ventricosa</name>
    <dbReference type="NCBI Taxonomy" id="182803"/>
    <lineage>
        <taxon>Eukaryota</taxon>
        <taxon>Metazoa</taxon>
        <taxon>Ecdysozoa</taxon>
        <taxon>Arthropoda</taxon>
        <taxon>Chelicerata</taxon>
        <taxon>Arachnida</taxon>
        <taxon>Araneae</taxon>
        <taxon>Araneomorphae</taxon>
        <taxon>Entelegynae</taxon>
        <taxon>Araneoidea</taxon>
        <taxon>Araneidae</taxon>
        <taxon>Araneus</taxon>
    </lineage>
</organism>
<sequence length="81" mass="9365">MSLDINQSPAERKTSLVDITELSANPHELAINLYVLGAPRPWENEDLTCGKKEKRELIFDRRSLIDRIPIMESCFQCWNFG</sequence>
<keyword evidence="2" id="KW-1185">Reference proteome</keyword>
<proteinExistence type="predicted"/>
<protein>
    <submittedName>
        <fullName evidence="1">Uncharacterized protein</fullName>
    </submittedName>
</protein>
<dbReference type="EMBL" id="BGPR01014746">
    <property type="protein sequence ID" value="GBN66526.1"/>
    <property type="molecule type" value="Genomic_DNA"/>
</dbReference>
<gene>
    <name evidence="1" type="ORF">AVEN_131347_1</name>
</gene>
<reference evidence="1 2" key="1">
    <citation type="journal article" date="2019" name="Sci. Rep.">
        <title>Orb-weaving spider Araneus ventricosus genome elucidates the spidroin gene catalogue.</title>
        <authorList>
            <person name="Kono N."/>
            <person name="Nakamura H."/>
            <person name="Ohtoshi R."/>
            <person name="Moran D.A.P."/>
            <person name="Shinohara A."/>
            <person name="Yoshida Y."/>
            <person name="Fujiwara M."/>
            <person name="Mori M."/>
            <person name="Tomita M."/>
            <person name="Arakawa K."/>
        </authorList>
    </citation>
    <scope>NUCLEOTIDE SEQUENCE [LARGE SCALE GENOMIC DNA]</scope>
</reference>